<dbReference type="SMART" id="SM00825">
    <property type="entry name" value="PKS_KS"/>
    <property type="match status" value="1"/>
</dbReference>
<feature type="region of interest" description="N-terminal hotdog fold" evidence="9">
    <location>
        <begin position="1050"/>
        <end position="1195"/>
    </location>
</feature>
<dbReference type="InterPro" id="IPR042099">
    <property type="entry name" value="ANL_N_sf"/>
</dbReference>
<dbReference type="Gene3D" id="3.30.559.10">
    <property type="entry name" value="Chloramphenicol acetyltransferase-like domain"/>
    <property type="match status" value="1"/>
</dbReference>
<dbReference type="InterPro" id="IPR013968">
    <property type="entry name" value="PKS_KR"/>
</dbReference>
<dbReference type="GO" id="GO:0031177">
    <property type="term" value="F:phosphopantetheine binding"/>
    <property type="evidence" value="ECO:0007669"/>
    <property type="project" value="InterPro"/>
</dbReference>
<dbReference type="Gene3D" id="3.40.50.12780">
    <property type="entry name" value="N-terminal domain of ligase-like"/>
    <property type="match status" value="1"/>
</dbReference>
<dbReference type="PROSITE" id="PS00012">
    <property type="entry name" value="PHOSPHOPANTETHEINE"/>
    <property type="match status" value="1"/>
</dbReference>
<dbReference type="SUPFAM" id="SSF56801">
    <property type="entry name" value="Acetyl-CoA synthetase-like"/>
    <property type="match status" value="1"/>
</dbReference>
<dbReference type="Gene3D" id="3.40.47.10">
    <property type="match status" value="1"/>
</dbReference>
<dbReference type="Pfam" id="PF00668">
    <property type="entry name" value="Condensation"/>
    <property type="match status" value="1"/>
</dbReference>
<dbReference type="SUPFAM" id="SSF52777">
    <property type="entry name" value="CoA-dependent acyltransferases"/>
    <property type="match status" value="2"/>
</dbReference>
<dbReference type="InterPro" id="IPR016039">
    <property type="entry name" value="Thiolase-like"/>
</dbReference>
<dbReference type="Gene3D" id="3.30.300.30">
    <property type="match status" value="1"/>
</dbReference>
<dbReference type="GO" id="GO:0016491">
    <property type="term" value="F:oxidoreductase activity"/>
    <property type="evidence" value="ECO:0007669"/>
    <property type="project" value="UniProtKB-KW"/>
</dbReference>
<feature type="domain" description="PKS/mFAS DH" evidence="13">
    <location>
        <begin position="1050"/>
        <end position="1378"/>
    </location>
</feature>
<dbReference type="InterPro" id="IPR049900">
    <property type="entry name" value="PKS_mFAS_DH"/>
</dbReference>
<dbReference type="SMART" id="SM00823">
    <property type="entry name" value="PKS_PP"/>
    <property type="match status" value="2"/>
</dbReference>
<dbReference type="GO" id="GO:0009403">
    <property type="term" value="P:toxin biosynthetic process"/>
    <property type="evidence" value="ECO:0007669"/>
    <property type="project" value="UniProtKB-ARBA"/>
</dbReference>
<dbReference type="Pfam" id="PF00698">
    <property type="entry name" value="Acyl_transf_1"/>
    <property type="match status" value="1"/>
</dbReference>
<dbReference type="SUPFAM" id="SSF52151">
    <property type="entry name" value="FabD/lysophospholipase-like"/>
    <property type="match status" value="1"/>
</dbReference>
<dbReference type="InterPro" id="IPR013120">
    <property type="entry name" value="FAR_NAD-bd"/>
</dbReference>
<evidence type="ECO:0000256" key="1">
    <source>
        <dbReference type="ARBA" id="ARBA00022450"/>
    </source>
</evidence>
<evidence type="ECO:0000256" key="4">
    <source>
        <dbReference type="ARBA" id="ARBA00022603"/>
    </source>
</evidence>
<dbReference type="SUPFAM" id="SSF47336">
    <property type="entry name" value="ACP-like"/>
    <property type="match status" value="2"/>
</dbReference>
<protein>
    <recommendedName>
        <fullName evidence="16">Polyketide synthase</fullName>
    </recommendedName>
</protein>
<reference evidence="14" key="1">
    <citation type="journal article" date="2023" name="Mol. Phylogenet. Evol.">
        <title>Genome-scale phylogeny and comparative genomics of the fungal order Sordariales.</title>
        <authorList>
            <person name="Hensen N."/>
            <person name="Bonometti L."/>
            <person name="Westerberg I."/>
            <person name="Brannstrom I.O."/>
            <person name="Guillou S."/>
            <person name="Cros-Aarteil S."/>
            <person name="Calhoun S."/>
            <person name="Haridas S."/>
            <person name="Kuo A."/>
            <person name="Mondo S."/>
            <person name="Pangilinan J."/>
            <person name="Riley R."/>
            <person name="LaButti K."/>
            <person name="Andreopoulos B."/>
            <person name="Lipzen A."/>
            <person name="Chen C."/>
            <person name="Yan M."/>
            <person name="Daum C."/>
            <person name="Ng V."/>
            <person name="Clum A."/>
            <person name="Steindorff A."/>
            <person name="Ohm R.A."/>
            <person name="Martin F."/>
            <person name="Silar P."/>
            <person name="Natvig D.O."/>
            <person name="Lalanne C."/>
            <person name="Gautier V."/>
            <person name="Ament-Velasquez S.L."/>
            <person name="Kruys A."/>
            <person name="Hutchinson M.I."/>
            <person name="Powell A.J."/>
            <person name="Barry K."/>
            <person name="Miller A.N."/>
            <person name="Grigoriev I.V."/>
            <person name="Debuchy R."/>
            <person name="Gladieux P."/>
            <person name="Hiltunen Thoren M."/>
            <person name="Johannesson H."/>
        </authorList>
    </citation>
    <scope>NUCLEOTIDE SEQUENCE</scope>
    <source>
        <strain evidence="14">PSN293</strain>
    </source>
</reference>
<dbReference type="InterPro" id="IPR045851">
    <property type="entry name" value="AMP-bd_C_sf"/>
</dbReference>
<keyword evidence="7" id="KW-0560">Oxidoreductase</keyword>
<dbReference type="InterPro" id="IPR014031">
    <property type="entry name" value="Ketoacyl_synth_C"/>
</dbReference>
<dbReference type="Gene3D" id="1.10.1200.10">
    <property type="entry name" value="ACP-like"/>
    <property type="match status" value="2"/>
</dbReference>
<evidence type="ECO:0000256" key="9">
    <source>
        <dbReference type="PROSITE-ProRule" id="PRU01363"/>
    </source>
</evidence>
<evidence type="ECO:0000256" key="8">
    <source>
        <dbReference type="ARBA" id="ARBA00023268"/>
    </source>
</evidence>
<dbReference type="InterPro" id="IPR049551">
    <property type="entry name" value="PKS_DH_C"/>
</dbReference>
<dbReference type="InterPro" id="IPR013217">
    <property type="entry name" value="Methyltransf_12"/>
</dbReference>
<dbReference type="InterPro" id="IPR020807">
    <property type="entry name" value="PKS_DH"/>
</dbReference>
<dbReference type="GO" id="GO:0016874">
    <property type="term" value="F:ligase activity"/>
    <property type="evidence" value="ECO:0007669"/>
    <property type="project" value="UniProtKB-KW"/>
</dbReference>
<dbReference type="InterPro" id="IPR009081">
    <property type="entry name" value="PP-bd_ACP"/>
</dbReference>
<dbReference type="CDD" id="cd19532">
    <property type="entry name" value="C_PKS-NRPS"/>
    <property type="match status" value="1"/>
</dbReference>
<feature type="domain" description="Ketosynthase family 3 (KS3)" evidence="12">
    <location>
        <begin position="19"/>
        <end position="465"/>
    </location>
</feature>
<accession>A0AAN6XVM7</accession>
<dbReference type="SUPFAM" id="SSF51735">
    <property type="entry name" value="NAD(P)-binding Rossmann-fold domains"/>
    <property type="match status" value="2"/>
</dbReference>
<dbReference type="InterPro" id="IPR042104">
    <property type="entry name" value="PKS_dehydratase_sf"/>
</dbReference>
<name>A0AAN6XVM7_9PEZI</name>
<dbReference type="InterPro" id="IPR020841">
    <property type="entry name" value="PKS_Beta-ketoAc_synthase_dom"/>
</dbReference>
<dbReference type="InterPro" id="IPR001242">
    <property type="entry name" value="Condensation_dom"/>
</dbReference>
<dbReference type="PANTHER" id="PTHR43775">
    <property type="entry name" value="FATTY ACID SYNTHASE"/>
    <property type="match status" value="1"/>
</dbReference>
<dbReference type="Pfam" id="PF00550">
    <property type="entry name" value="PP-binding"/>
    <property type="match status" value="1"/>
</dbReference>
<proteinExistence type="predicted"/>
<dbReference type="InterPro" id="IPR057326">
    <property type="entry name" value="KR_dom"/>
</dbReference>
<dbReference type="Pfam" id="PF07993">
    <property type="entry name" value="NAD_binding_4"/>
    <property type="match status" value="1"/>
</dbReference>
<dbReference type="SMART" id="SM00827">
    <property type="entry name" value="PKS_AT"/>
    <property type="match status" value="1"/>
</dbReference>
<dbReference type="InterPro" id="IPR016035">
    <property type="entry name" value="Acyl_Trfase/lysoPLipase"/>
</dbReference>
<evidence type="ECO:0000313" key="14">
    <source>
        <dbReference type="EMBL" id="KAK4207461.1"/>
    </source>
</evidence>
<dbReference type="InterPro" id="IPR006162">
    <property type="entry name" value="Ppantetheine_attach_site"/>
</dbReference>
<evidence type="ECO:0000256" key="5">
    <source>
        <dbReference type="ARBA" id="ARBA00022679"/>
    </source>
</evidence>
<dbReference type="InterPro" id="IPR029063">
    <property type="entry name" value="SAM-dependent_MTases_sf"/>
</dbReference>
<keyword evidence="4" id="KW-0489">Methyltransferase</keyword>
<dbReference type="SMART" id="SM00822">
    <property type="entry name" value="PKS_KR"/>
    <property type="match status" value="1"/>
</dbReference>
<keyword evidence="3" id="KW-0436">Ligase</keyword>
<keyword evidence="15" id="KW-1185">Reference proteome</keyword>
<dbReference type="GO" id="GO:0032259">
    <property type="term" value="P:methylation"/>
    <property type="evidence" value="ECO:0007669"/>
    <property type="project" value="UniProtKB-KW"/>
</dbReference>
<feature type="region of interest" description="Disordered" evidence="10">
    <location>
        <begin position="4067"/>
        <end position="4088"/>
    </location>
</feature>
<dbReference type="InterPro" id="IPR036291">
    <property type="entry name" value="NAD(P)-bd_dom_sf"/>
</dbReference>
<feature type="domain" description="Carrier" evidence="11">
    <location>
        <begin position="3960"/>
        <end position="4037"/>
    </location>
</feature>
<organism evidence="14 15">
    <name type="scientific">Rhypophila decipiens</name>
    <dbReference type="NCBI Taxonomy" id="261697"/>
    <lineage>
        <taxon>Eukaryota</taxon>
        <taxon>Fungi</taxon>
        <taxon>Dikarya</taxon>
        <taxon>Ascomycota</taxon>
        <taxon>Pezizomycotina</taxon>
        <taxon>Sordariomycetes</taxon>
        <taxon>Sordariomycetidae</taxon>
        <taxon>Sordariales</taxon>
        <taxon>Naviculisporaceae</taxon>
        <taxon>Rhypophila</taxon>
    </lineage>
</organism>
<dbReference type="SUPFAM" id="SSF53901">
    <property type="entry name" value="Thiolase-like"/>
    <property type="match status" value="1"/>
</dbReference>
<evidence type="ECO:0000256" key="7">
    <source>
        <dbReference type="ARBA" id="ARBA00023002"/>
    </source>
</evidence>
<dbReference type="Gene3D" id="3.40.366.10">
    <property type="entry name" value="Malonyl-Coenzyme A Acyl Carrier Protein, domain 2"/>
    <property type="match status" value="1"/>
</dbReference>
<keyword evidence="2" id="KW-0597">Phosphoprotein</keyword>
<dbReference type="InterPro" id="IPR001227">
    <property type="entry name" value="Ac_transferase_dom_sf"/>
</dbReference>
<evidence type="ECO:0008006" key="16">
    <source>
        <dbReference type="Google" id="ProtNLM"/>
    </source>
</evidence>
<dbReference type="InterPro" id="IPR018201">
    <property type="entry name" value="Ketoacyl_synth_AS"/>
</dbReference>
<dbReference type="Pfam" id="PF02801">
    <property type="entry name" value="Ketoacyl-synt_C"/>
    <property type="match status" value="1"/>
</dbReference>
<dbReference type="InterPro" id="IPR050091">
    <property type="entry name" value="PKS_NRPS_Biosynth_Enz"/>
</dbReference>
<dbReference type="Pfam" id="PF14765">
    <property type="entry name" value="PS-DH"/>
    <property type="match status" value="1"/>
</dbReference>
<feature type="compositionally biased region" description="Acidic residues" evidence="10">
    <location>
        <begin position="4426"/>
        <end position="4440"/>
    </location>
</feature>
<dbReference type="PROSITE" id="PS50075">
    <property type="entry name" value="CARRIER"/>
    <property type="match status" value="2"/>
</dbReference>
<feature type="region of interest" description="Disordered" evidence="10">
    <location>
        <begin position="4426"/>
        <end position="4452"/>
    </location>
</feature>
<dbReference type="SMART" id="SM00826">
    <property type="entry name" value="PKS_DH"/>
    <property type="match status" value="1"/>
</dbReference>
<dbReference type="InterPro" id="IPR020845">
    <property type="entry name" value="AMP-binding_CS"/>
</dbReference>
<dbReference type="Pfam" id="PF23297">
    <property type="entry name" value="ACP_SdgA_C"/>
    <property type="match status" value="1"/>
</dbReference>
<dbReference type="Gene3D" id="3.40.50.720">
    <property type="entry name" value="NAD(P)-binding Rossmann-like Domain"/>
    <property type="match status" value="2"/>
</dbReference>
<dbReference type="Gene3D" id="3.30.559.30">
    <property type="entry name" value="Nonribosomal peptide synthetase, condensation domain"/>
    <property type="match status" value="1"/>
</dbReference>
<dbReference type="SUPFAM" id="SSF53335">
    <property type="entry name" value="S-adenosyl-L-methionine-dependent methyltransferases"/>
    <property type="match status" value="1"/>
</dbReference>
<dbReference type="EMBL" id="MU858293">
    <property type="protein sequence ID" value="KAK4207461.1"/>
    <property type="molecule type" value="Genomic_DNA"/>
</dbReference>
<dbReference type="Pfam" id="PF08242">
    <property type="entry name" value="Methyltransf_12"/>
    <property type="match status" value="1"/>
</dbReference>
<keyword evidence="6" id="KW-0677">Repeat</keyword>
<dbReference type="SUPFAM" id="SSF55048">
    <property type="entry name" value="Probable ACP-binding domain of malonyl-CoA ACP transacylase"/>
    <property type="match status" value="1"/>
</dbReference>
<dbReference type="InterPro" id="IPR014030">
    <property type="entry name" value="Ketoacyl_synth_N"/>
</dbReference>
<feature type="domain" description="Carrier" evidence="11">
    <location>
        <begin position="2667"/>
        <end position="2744"/>
    </location>
</feature>
<dbReference type="GO" id="GO:0006633">
    <property type="term" value="P:fatty acid biosynthetic process"/>
    <property type="evidence" value="ECO:0007669"/>
    <property type="project" value="InterPro"/>
</dbReference>
<feature type="compositionally biased region" description="Polar residues" evidence="10">
    <location>
        <begin position="4079"/>
        <end position="4088"/>
    </location>
</feature>
<comment type="caution">
    <text evidence="14">The sequence shown here is derived from an EMBL/GenBank/DDBJ whole genome shotgun (WGS) entry which is preliminary data.</text>
</comment>
<reference evidence="14" key="2">
    <citation type="submission" date="2023-05" db="EMBL/GenBank/DDBJ databases">
        <authorList>
            <consortium name="Lawrence Berkeley National Laboratory"/>
            <person name="Steindorff A."/>
            <person name="Hensen N."/>
            <person name="Bonometti L."/>
            <person name="Westerberg I."/>
            <person name="Brannstrom I.O."/>
            <person name="Guillou S."/>
            <person name="Cros-Aarteil S."/>
            <person name="Calhoun S."/>
            <person name="Haridas S."/>
            <person name="Kuo A."/>
            <person name="Mondo S."/>
            <person name="Pangilinan J."/>
            <person name="Riley R."/>
            <person name="Labutti K."/>
            <person name="Andreopoulos B."/>
            <person name="Lipzen A."/>
            <person name="Chen C."/>
            <person name="Yanf M."/>
            <person name="Daum C."/>
            <person name="Ng V."/>
            <person name="Clum A."/>
            <person name="Ohm R."/>
            <person name="Martin F."/>
            <person name="Silar P."/>
            <person name="Natvig D."/>
            <person name="Lalanne C."/>
            <person name="Gautier V."/>
            <person name="Ament-Velasquez S.L."/>
            <person name="Kruys A."/>
            <person name="Hutchinson M.I."/>
            <person name="Powell A.J."/>
            <person name="Barry K."/>
            <person name="Miller A.N."/>
            <person name="Grigoriev I.V."/>
            <person name="Debuchy R."/>
            <person name="Gladieux P."/>
            <person name="Thoren M.H."/>
            <person name="Johannesson H."/>
        </authorList>
    </citation>
    <scope>NUCLEOTIDE SEQUENCE</scope>
    <source>
        <strain evidence="14">PSN293</strain>
    </source>
</reference>
<dbReference type="PROSITE" id="PS52019">
    <property type="entry name" value="PKS_MFAS_DH"/>
    <property type="match status" value="1"/>
</dbReference>
<dbReference type="InterPro" id="IPR000873">
    <property type="entry name" value="AMP-dep_synth/lig_dom"/>
</dbReference>
<evidence type="ECO:0000259" key="12">
    <source>
        <dbReference type="PROSITE" id="PS52004"/>
    </source>
</evidence>
<evidence type="ECO:0000313" key="15">
    <source>
        <dbReference type="Proteomes" id="UP001301769"/>
    </source>
</evidence>
<evidence type="ECO:0000256" key="3">
    <source>
        <dbReference type="ARBA" id="ARBA00022598"/>
    </source>
</evidence>
<feature type="active site" description="Proton donor; for dehydratase activity" evidence="9">
    <location>
        <position position="1270"/>
    </location>
</feature>
<dbReference type="Pfam" id="PF21089">
    <property type="entry name" value="PKS_DH_N"/>
    <property type="match status" value="1"/>
</dbReference>
<dbReference type="Proteomes" id="UP001301769">
    <property type="component" value="Unassembled WGS sequence"/>
</dbReference>
<evidence type="ECO:0000256" key="10">
    <source>
        <dbReference type="SAM" id="MobiDB-lite"/>
    </source>
</evidence>
<dbReference type="PROSITE" id="PS52004">
    <property type="entry name" value="KS3_2"/>
    <property type="match status" value="1"/>
</dbReference>
<dbReference type="GO" id="GO:0004312">
    <property type="term" value="F:fatty acid synthase activity"/>
    <property type="evidence" value="ECO:0007669"/>
    <property type="project" value="TreeGrafter"/>
</dbReference>
<dbReference type="GO" id="GO:0004315">
    <property type="term" value="F:3-oxoacyl-[acyl-carrier-protein] synthase activity"/>
    <property type="evidence" value="ECO:0007669"/>
    <property type="project" value="InterPro"/>
</dbReference>
<dbReference type="CDD" id="cd05930">
    <property type="entry name" value="A_NRPS"/>
    <property type="match status" value="1"/>
</dbReference>
<evidence type="ECO:0000259" key="11">
    <source>
        <dbReference type="PROSITE" id="PS50075"/>
    </source>
</evidence>
<dbReference type="InterPro" id="IPR036736">
    <property type="entry name" value="ACP-like_sf"/>
</dbReference>
<dbReference type="CDD" id="cd00833">
    <property type="entry name" value="PKS"/>
    <property type="match status" value="1"/>
</dbReference>
<dbReference type="InterPro" id="IPR014043">
    <property type="entry name" value="Acyl_transferase_dom"/>
</dbReference>
<dbReference type="Gene3D" id="3.40.50.150">
    <property type="entry name" value="Vaccinia Virus protein VP39"/>
    <property type="match status" value="1"/>
</dbReference>
<dbReference type="Pfam" id="PF00109">
    <property type="entry name" value="ketoacyl-synt"/>
    <property type="match status" value="1"/>
</dbReference>
<feature type="active site" description="Proton acceptor; for dehydratase activity" evidence="9">
    <location>
        <position position="1082"/>
    </location>
</feature>
<keyword evidence="8" id="KW-0511">Multifunctional enzyme</keyword>
<dbReference type="GO" id="GO:0008168">
    <property type="term" value="F:methyltransferase activity"/>
    <property type="evidence" value="ECO:0007669"/>
    <property type="project" value="UniProtKB-KW"/>
</dbReference>
<gene>
    <name evidence="14" type="ORF">QBC37DRAFT_455500</name>
</gene>
<dbReference type="InterPro" id="IPR016036">
    <property type="entry name" value="Malonyl_transacylase_ACP-bd"/>
</dbReference>
<dbReference type="Gene3D" id="3.10.129.110">
    <property type="entry name" value="Polyketide synthase dehydratase"/>
    <property type="match status" value="1"/>
</dbReference>
<dbReference type="Pfam" id="PF08659">
    <property type="entry name" value="KR"/>
    <property type="match status" value="1"/>
</dbReference>
<keyword evidence="5" id="KW-0808">Transferase</keyword>
<feature type="region of interest" description="C-terminal hotdog fold" evidence="9">
    <location>
        <begin position="1210"/>
        <end position="1378"/>
    </location>
</feature>
<dbReference type="InterPro" id="IPR049552">
    <property type="entry name" value="PKS_DH_N"/>
</dbReference>
<evidence type="ECO:0000256" key="6">
    <source>
        <dbReference type="ARBA" id="ARBA00022737"/>
    </source>
</evidence>
<dbReference type="PANTHER" id="PTHR43775:SF20">
    <property type="entry name" value="HYBRID PKS-NRPS SYNTHETASE APDA"/>
    <property type="match status" value="1"/>
</dbReference>
<dbReference type="InterPro" id="IPR023213">
    <property type="entry name" value="CAT-like_dom_sf"/>
</dbReference>
<dbReference type="InterPro" id="IPR020806">
    <property type="entry name" value="PKS_PP-bd"/>
</dbReference>
<dbReference type="PROSITE" id="PS00606">
    <property type="entry name" value="KS3_1"/>
    <property type="match status" value="1"/>
</dbReference>
<keyword evidence="1" id="KW-0596">Phosphopantetheine</keyword>
<dbReference type="Pfam" id="PF00501">
    <property type="entry name" value="AMP-binding"/>
    <property type="match status" value="1"/>
</dbReference>
<dbReference type="PROSITE" id="PS00455">
    <property type="entry name" value="AMP_BINDING"/>
    <property type="match status" value="1"/>
</dbReference>
<evidence type="ECO:0000256" key="2">
    <source>
        <dbReference type="ARBA" id="ARBA00022553"/>
    </source>
</evidence>
<sequence>MEGDNLKRKQANLASAAWNEPIAIIGTGCRFPGNANTPSKFWDLLCNPRDVLSSVAGRFSPEGWHHHDGKYHGHCNVRSSYLLEGDQHCRFDAQFFGINGVEAETLDPQVRLLLETVYEALEGAGLTIEGLRGSDTAVYTGMMGNSYKTLMERDVDSIGTYHVSGTSAAMMSNRLSYFFDWRGPSITIDTACSSSLVAVHQAVQQLRAGHSRIAVAAGSNLILDPADYISMSKLDMLSPDGRSRMWDKDANGYARGEGVAAIVLKTLSAAEADGDHIECIIRETATNQDGRTRGITIPTAQAQLIQDCYARAGLDLTDAQQRPQYFEAHGTGTPAGDPVEAEAIRRAFFPATAQNMPTNDERLLVGGVKTVIGHSESTAGLAGLIKVSLALQHAIVPPNLLFNQINPKVEPFYKGFLQIPTKATAWPDSAGAQGNMNDDPTAVCRRASVNSFVILSSATPSSSSASSPSSLLPTVKQPGSNFLPLVFSANSESALISNLVSTLKFIRDDSQGQKNIDLRDLAMTLYSRRSRLPYCVSFSASNLDDLCRKIEAEVHANNTTSRRIKTLPPWPQASTTSSGAIKTKTKKKKKLLLIFTGQGAQSPRMGASLIEQSPTCAAVIDKLEARLARLVPEKDRPSWSLKRELVRHLGSNNDRNDTSDGGKILGVGKAALSQPLCTALQILQVDLLRSALPGDDDVEMAAAVGHSSGEIAAAYCAGVISAEDAICVAYYRGLGVSRRSSEEKTKGAMLAVGTAFQDAISLCNEPEFLEGTTPRLEVAAVNSPKSVTLSGDADAVEEAAVIFEDEGKPVTRLRVDNKAYHSRHMIPCSAGYRAALERLHVDVNLSRGDDSSCHWVSSVGKDANSGSGMELMVPGGQVSAASCSAGMLKADYWVENMTRPVMFLPAVQRAWHLHGPFDMIVEVGPHPALKRPTLDSIREMAGEDAVLPPYTGLHVRSQDAIESFAEALGQMWMYLGHGAAAASVGTSSSGSSPVKLDGYDKFVAGNMNMERLDFKLVKGLPPYSWDHVDKKYWHESRFTRALRLRSKPVHELLGHLSPDSTGQDMRWRNILSPREIPWLSGHSLQNQLVFPAAGYVVAAADAAMAMVKESHPGDGISLMEILDVDIHNALTFDSEDSRVEVIISLTDIRQTPGPGGTHSLSANFKFNSSPVFAASASSVLTLMAAGRVRVTLGEADDAVLPRRDLDPSRFVPDMTQIDSEHFYSSLEKLEYQYGGSFRSLSALQRRLGFATGEIPWEPSNSMLIHPGLLDAAFQSVFLAHCAPNSGGIWAMHIPKAVRAIQINPHLCRSVEEQNQHQAGIHVGVDCTMDSALSSISPRGKGHGEYRLSADVDIFHKSETMLMRVQGLECVPFSQPSPQDDATMFGQVVWDVAAPNANFLAEDGQPSTTLDWGLHSLLDRVAISYLSHLDRSVPADHPSRLPSSPYFHYYRYASHVLSLANQDNLPLFSPSHASDDDLAAASEPYRDVIDFKLLTAIGDNIVDIATGKTSAIDVGMREGMLSDYYQRGSGFDQQTPQLARLVRQIVHRYGGPNFRILEVGAGTGGATTKILEEVLGTYNVGFANYTFTDISSGFFDRARERLFGPNSPVQSSESSIKNLVFKVLDVTKDVRGQGFVPGAYDLVIASAVLHATPNLADTLLNVRRLLKPGGFLAVLEMPDLSSVAMAGTIFGAMPGWWLGADDGRGFCPCIDLAEWDSLLRSTGFSGCDTTTRSHLVQGDIDQTLIFTFVSQAVDDRIQYLREPLSMPWPGGAQLQHELFPPDQNSNLVLIGGGTLQTSRLVAQLSRVLASHWTRSGGIQTVRSLSDVLSLRLPVGSQTTVLSLVDVVDKRSRCNSAFQNLTENDWEGLKVLLQQAGTMLWVSTGRRIWNAHANMMVGLLRVAKHEIPTLDMQTLDIEVDDSELDARELAETLLRFQAAARWRRRDGQEDLLLTIEPELVRQTTWRSGHGTRPITSLMIPRVVANKVMNNRYNSARRPIFMEAPSQLLDTSSGENYRLLSNTEGRDNGEEPEYSLRRIPAALAQESNGCDSREWFQTEYSLAARVRVPSPGNQAMYMYLVLGHDSVEKDRQVVSLTFQPTLFFSPLAGLSVSVLRTVRDKSTLLPLVAYHIMSTLFLQQLSLRRTATGAVVIYEPPDTTFATVMLQVAERLGLAGLRFILIRTSSTEENHMQAHAPALKLKCQWRTIHPRAADSVIRALLPHDTIAFLALLNDDDETLSRLRSYLPRHCYYRTLDSYFSWREETSLSHQEIHEIPEDDELSEISTCLKDCVAKAAVFEHHHGQAFGKPSSHLICLNDDQLPRVGIQPQNNRRVLPLPLNAVVDWVGSSTSKSDSVSFRVQPADSLVALSSSKTYWLAGLSGSLGLVLCEWMISRGARYFVISSRNAEQSVDQVWVNKMRDAHGAVISVVSCDLADKAALSEVYHGRIQTSSSLPPVGGVCQGAMVLDDVSIQDMSLSNFLKVTRPKVQGSLHLDELFQRDEGLDFFVYFSSAGSISGQPGQANYAAANLFMTTLAEQRRRRGQAASVMHIGPIIGAGYITRQGLEPALVHKSSISGWFPITERDFFQHFSEAILAGRGRSRDQPLEITSGLCRLASSETASASAFLGHYCLVPDLGQGEELNASKLPGSLVPLKARLAEATGHAELESAIREALLHKLSVLFQASLEELEQADPVTLSLSQMGVDSLMAVELRSWFVKTMQVNMPVLKILGGATVAELVNMAVETIPRLLTPNMKLPVDVDQEEKIDRTNSSHTSDKTTLTSISVADSTASTGVDMDTPPSDAKKLDMEIKSSAIGDHGILAQPARTLTVHRKLDKVLPLSYSQSLFWFSAAFSSSSPTSLNVTTGFRMTGGKLRIDKLKEAVMATGQQHESLRTCFYLDPSDGQPKQGIMSMTALELEDRYENLQQDLFRHDILQHHLDQVHNHVYDLEAGKTTRLVLISQLLENDSIPSEYLLIIGTHHLAMDGASFLPMLGDILQNYTRLCAAQPHQLEVVDASNTSRSLQYPDYSQKQHEVFEAGGFSSELEFWRSELMGSHGPPPTLPILRSESRLTTRPNLQTAAASGSGNRYVNLQIEPSISAQIQALCRSRPSRRATTPFHFYLAVFRVLLWRYSGGTEAFSIGIADANRTDEEMTGSIGNFLNLLPLVFGTGTGTGLGATPFEAILDHVSSKTHMALANSQVPFQLILNELGVQRSANTTPIFQAFADYRLARGDKTRWGAAHQLELVSLQLSQVAYDIAIDILDNNKLNSRLPANSCKITLILRSDLYSQDDAQRLADSYSQLVATFAATPGCPVGEADVFSPSEMQHSLSLGRGPTYQPPKGDDDWGETVIHRLVQMAQQFPNKRAVVYDNPDHDDNSVASVSYHDVVCRKPDQIVAQLQRAGVSAGDRVAVLQEPTADWVSSIIAVMKMGAAYLPLDPGQPATRLAAMVNDAQPEVVLVDDDHDHTKELAQKVLLLLACSSSSSSNTGGIKVVSLRDTEGQGSKSEPPSNIIVANRESVSAILYTSGSTGTPKGIVLTHGGMTGWLSPCDTLYGLLPKTDVVTLQQSAPGFDMSLMQIFSALCFGGAVYLLPRKLRGDGRAISDAIVRHKVTHTFSTPSEVTAWIRHASSSSLSLLRNSSSAWQTALVGGEMLSPGVLAEFARLDKPDLRFHHMYGTTEATFCAAAVELDYRRHALNEGPEHPCYLPAGVALPNYKIYILDEFQRPVPAGLQGEVYIGGAGVRKHSQYLNNAALSGCTFLNDPFASDEERARGEGCMQRTGDLGRWDASSSCMTLLPPPGSSTTTGGILVIEGRIQGDTMVKLRGLRVDLREVEIALLRASLAIAAAETDDDAALKDVVVSVRRTTEDSPEFLVAHVLLATTVDDKPSPSRTLSPSHLKRLRAELERQGLPLNLQPSFIVPVERLPVTISGKLDRKAVLSLPITDDQESNSRIDDGSSDHVWTPTEERLKAIWADMLTSTVQITPESDWFHIGGTSLSLLRLRDGIQKEFAGVQLPLVDLFEASVLSDMARRIQRALGSPPPALSLPRHQPIDWDEETKLEPSMFSKDNRHMTAPVPSPSQSGSTSTNHDGKVVILTGATGHLGSALVRSLTADPTVAEVHCLAVRNPFSRPDIAPLRAYPKVTLYPGDLGQPHMGLFPSSESDSIPDWLLKLFGRADIIIHNGADTSYLKTYHSLRAANLTSTKDLVHWSLVATAGGKKKKMIPLHFISTAGVGNLLCPSGDHAELGPVSVSSINTVAPSSSTAAVAVTPPTDGSMGYTSSKWASERFLERLVSEQYPDTDWQWEVYIHRPTVISRGKELATSAKNSSKLPEFDGVHNILWYARQLNAVPSAKGIARGVLNIVNLEDVVDGILSAALDRKGKGRGGGVHFLNHTGDLNLPLHEMHKWASVKVRGGDEDGYNMYLEDESGDDSDGIDDESMSEKKRKRKRDDEKKLLLPEIVPLGEWVRRACELGMHPALAELLLSFARPGKGEVMFPVVVTTE</sequence>
<evidence type="ECO:0000259" key="13">
    <source>
        <dbReference type="PROSITE" id="PS52019"/>
    </source>
</evidence>
<dbReference type="CDD" id="cd02440">
    <property type="entry name" value="AdoMet_MTases"/>
    <property type="match status" value="1"/>
</dbReference>